<protein>
    <recommendedName>
        <fullName evidence="2">Helicase ATP-binding domain-containing protein</fullName>
    </recommendedName>
</protein>
<dbReference type="Gene3D" id="3.40.50.300">
    <property type="entry name" value="P-loop containing nucleotide triphosphate hydrolases"/>
    <property type="match status" value="1"/>
</dbReference>
<dbReference type="EMBL" id="BARS01041222">
    <property type="protein sequence ID" value="GAG41865.1"/>
    <property type="molecule type" value="Genomic_DNA"/>
</dbReference>
<organism evidence="1">
    <name type="scientific">marine sediment metagenome</name>
    <dbReference type="NCBI Taxonomy" id="412755"/>
    <lineage>
        <taxon>unclassified sequences</taxon>
        <taxon>metagenomes</taxon>
        <taxon>ecological metagenomes</taxon>
    </lineage>
</organism>
<proteinExistence type="predicted"/>
<reference evidence="1" key="1">
    <citation type="journal article" date="2014" name="Front. Microbiol.">
        <title>High frequency of phylogenetically diverse reductive dehalogenase-homologous genes in deep subseafloor sedimentary metagenomes.</title>
        <authorList>
            <person name="Kawai M."/>
            <person name="Futagami T."/>
            <person name="Toyoda A."/>
            <person name="Takaki Y."/>
            <person name="Nishi S."/>
            <person name="Hori S."/>
            <person name="Arai W."/>
            <person name="Tsubouchi T."/>
            <person name="Morono Y."/>
            <person name="Uchiyama I."/>
            <person name="Ito T."/>
            <person name="Fujiyama A."/>
            <person name="Inagaki F."/>
            <person name="Takami H."/>
        </authorList>
    </citation>
    <scope>NUCLEOTIDE SEQUENCE</scope>
    <source>
        <strain evidence="1">Expedition CK06-06</strain>
    </source>
</reference>
<feature type="non-terminal residue" evidence="1">
    <location>
        <position position="1"/>
    </location>
</feature>
<evidence type="ECO:0000313" key="1">
    <source>
        <dbReference type="EMBL" id="GAG41865.1"/>
    </source>
</evidence>
<dbReference type="AlphaFoldDB" id="X0XFI1"/>
<feature type="non-terminal residue" evidence="1">
    <location>
        <position position="252"/>
    </location>
</feature>
<evidence type="ECO:0008006" key="2">
    <source>
        <dbReference type="Google" id="ProtNLM"/>
    </source>
</evidence>
<dbReference type="InterPro" id="IPR027417">
    <property type="entry name" value="P-loop_NTPase"/>
</dbReference>
<sequence>TLAVLSLWYAYVLLKFLRQPIRVVVLAGSFVQAQNLYNYIKKWCYTYSFLKSSLKKEPTMNETVFQDDSSVRALTASEKQVRSPRGDLLIIDEAVEAGRDIIEASMQINIASAIPRTILSSTPHKYDSLFVDIFNKTKEYGFEKPYIWSGQDCDWILKKTLTTKKKMLSHGKFEIEISGTPYAFEGPVFPLRHLKNCVVSKMTETKGGDFIMGADFGHYPAPTVGIVIQRNFIKLDPSEPGEMKIKVVHNQA</sequence>
<name>X0XFI1_9ZZZZ</name>
<gene>
    <name evidence="1" type="ORF">S01H1_62722</name>
</gene>
<comment type="caution">
    <text evidence="1">The sequence shown here is derived from an EMBL/GenBank/DDBJ whole genome shotgun (WGS) entry which is preliminary data.</text>
</comment>
<accession>X0XFI1</accession>